<dbReference type="PROSITE" id="PS50851">
    <property type="entry name" value="CHEW"/>
    <property type="match status" value="1"/>
</dbReference>
<dbReference type="Pfam" id="PF01584">
    <property type="entry name" value="CheW"/>
    <property type="match status" value="1"/>
</dbReference>
<dbReference type="EMBL" id="LNQE01000320">
    <property type="protein sequence ID" value="KUG27519.1"/>
    <property type="molecule type" value="Genomic_DNA"/>
</dbReference>
<evidence type="ECO:0000313" key="5">
    <source>
        <dbReference type="EMBL" id="KUG27519.1"/>
    </source>
</evidence>
<accession>A0A0W8G2Z3</accession>
<dbReference type="PANTHER" id="PTHR22617">
    <property type="entry name" value="CHEMOTAXIS SENSOR HISTIDINE KINASE-RELATED"/>
    <property type="match status" value="1"/>
</dbReference>
<dbReference type="GO" id="GO:0007165">
    <property type="term" value="P:signal transduction"/>
    <property type="evidence" value="ECO:0007669"/>
    <property type="project" value="InterPro"/>
</dbReference>
<feature type="domain" description="CheW-like" evidence="4">
    <location>
        <begin position="71"/>
        <end position="220"/>
    </location>
</feature>
<proteinExistence type="predicted"/>
<organism evidence="5">
    <name type="scientific">hydrocarbon metagenome</name>
    <dbReference type="NCBI Taxonomy" id="938273"/>
    <lineage>
        <taxon>unclassified sequences</taxon>
        <taxon>metagenomes</taxon>
        <taxon>ecological metagenomes</taxon>
    </lineage>
</organism>
<evidence type="ECO:0000256" key="1">
    <source>
        <dbReference type="ARBA" id="ARBA00004496"/>
    </source>
</evidence>
<name>A0A0W8G2Z3_9ZZZZ</name>
<dbReference type="InterPro" id="IPR002545">
    <property type="entry name" value="CheW-lke_dom"/>
</dbReference>
<dbReference type="SMART" id="SM00260">
    <property type="entry name" value="CheW"/>
    <property type="match status" value="1"/>
</dbReference>
<comment type="subcellular location">
    <subcellularLocation>
        <location evidence="1">Cytoplasm</location>
    </subcellularLocation>
</comment>
<evidence type="ECO:0000256" key="3">
    <source>
        <dbReference type="ARBA" id="ARBA00022490"/>
    </source>
</evidence>
<keyword evidence="3" id="KW-0963">Cytoplasm</keyword>
<dbReference type="Gene3D" id="2.40.50.180">
    <property type="entry name" value="CheA-289, Domain 4"/>
    <property type="match status" value="1"/>
</dbReference>
<dbReference type="GO" id="GO:0005829">
    <property type="term" value="C:cytosol"/>
    <property type="evidence" value="ECO:0007669"/>
    <property type="project" value="TreeGrafter"/>
</dbReference>
<dbReference type="InterPro" id="IPR039315">
    <property type="entry name" value="CheW"/>
</dbReference>
<evidence type="ECO:0000256" key="2">
    <source>
        <dbReference type="ARBA" id="ARBA00021483"/>
    </source>
</evidence>
<reference evidence="5" key="1">
    <citation type="journal article" date="2015" name="Proc. Natl. Acad. Sci. U.S.A.">
        <title>Networks of energetic and metabolic interactions define dynamics in microbial communities.</title>
        <authorList>
            <person name="Embree M."/>
            <person name="Liu J.K."/>
            <person name="Al-Bassam M.M."/>
            <person name="Zengler K."/>
        </authorList>
    </citation>
    <scope>NUCLEOTIDE SEQUENCE</scope>
</reference>
<evidence type="ECO:0000259" key="4">
    <source>
        <dbReference type="PROSITE" id="PS50851"/>
    </source>
</evidence>
<dbReference type="AlphaFoldDB" id="A0A0W8G2Z3"/>
<dbReference type="Gene3D" id="2.30.30.40">
    <property type="entry name" value="SH3 Domains"/>
    <property type="match status" value="1"/>
</dbReference>
<dbReference type="GO" id="GO:0006935">
    <property type="term" value="P:chemotaxis"/>
    <property type="evidence" value="ECO:0007669"/>
    <property type="project" value="InterPro"/>
</dbReference>
<sequence>MDASRDDYGCWVRIGSYGRGTCQRLPEGGCRECPEFQVAGLGLYDREPPEGYAREWTRILAAGKPAREDDATSVLVFRIGREWLALRTARFEEITAPRPVHTVPGLHSRGFLGLVNINGVLLPCMSLAAILGMSPPESRVPDSGAPRAMARLAVVAGPDGRYAFPVDEIAGTHGLTPAQRRPAPATVSRTPQHFSSGVFAHHGAMVGILDEETLFPALSRSITG</sequence>
<dbReference type="SUPFAM" id="SSF50341">
    <property type="entry name" value="CheW-like"/>
    <property type="match status" value="1"/>
</dbReference>
<comment type="caution">
    <text evidence="5">The sequence shown here is derived from an EMBL/GenBank/DDBJ whole genome shotgun (WGS) entry which is preliminary data.</text>
</comment>
<dbReference type="InterPro" id="IPR036061">
    <property type="entry name" value="CheW-like_dom_sf"/>
</dbReference>
<dbReference type="PANTHER" id="PTHR22617:SF45">
    <property type="entry name" value="CHEMOTAXIS PROTEIN CHEW"/>
    <property type="match status" value="1"/>
</dbReference>
<protein>
    <recommendedName>
        <fullName evidence="2">Chemotaxis protein CheW</fullName>
    </recommendedName>
</protein>
<gene>
    <name evidence="5" type="ORF">ASZ90_002619</name>
</gene>